<reference evidence="2 3" key="1">
    <citation type="submission" date="2019-03" db="EMBL/GenBank/DDBJ databases">
        <title>Rhizobium sp. nov., an bacterium isolated from biocrust in Mu Us Desert.</title>
        <authorList>
            <person name="Lixiong L."/>
        </authorList>
    </citation>
    <scope>NUCLEOTIDE SEQUENCE [LARGE SCALE GENOMIC DNA]</scope>
    <source>
        <strain evidence="2 3">SPY-1</strain>
    </source>
</reference>
<dbReference type="Gene3D" id="3.30.310.50">
    <property type="entry name" value="Alpha-D-phosphohexomutase, C-terminal domain"/>
    <property type="match status" value="1"/>
</dbReference>
<dbReference type="SUPFAM" id="SSF55957">
    <property type="entry name" value="Phosphoglucomutase, C-terminal domain"/>
    <property type="match status" value="1"/>
</dbReference>
<dbReference type="GO" id="GO:0016868">
    <property type="term" value="F:intramolecular phosphotransferase activity"/>
    <property type="evidence" value="ECO:0007669"/>
    <property type="project" value="InterPro"/>
</dbReference>
<dbReference type="OrthoDB" id="9803322at2"/>
<dbReference type="Proteomes" id="UP000295238">
    <property type="component" value="Unassembled WGS sequence"/>
</dbReference>
<gene>
    <name evidence="2" type="ORF">E2F50_06700</name>
</gene>
<organism evidence="2 3">
    <name type="scientific">Rhizobium deserti</name>
    <dbReference type="NCBI Taxonomy" id="2547961"/>
    <lineage>
        <taxon>Bacteria</taxon>
        <taxon>Pseudomonadati</taxon>
        <taxon>Pseudomonadota</taxon>
        <taxon>Alphaproteobacteria</taxon>
        <taxon>Hyphomicrobiales</taxon>
        <taxon>Rhizobiaceae</taxon>
        <taxon>Rhizobium/Agrobacterium group</taxon>
        <taxon>Rhizobium</taxon>
    </lineage>
</organism>
<dbReference type="Pfam" id="PF00408">
    <property type="entry name" value="PGM_PMM_IV"/>
    <property type="match status" value="1"/>
</dbReference>
<dbReference type="Gene3D" id="3.40.120.10">
    <property type="entry name" value="Alpha-D-Glucose-1,6-Bisphosphate, subunit A, domain 3"/>
    <property type="match status" value="1"/>
</dbReference>
<proteinExistence type="predicted"/>
<dbReference type="RefSeq" id="WP_133315321.1">
    <property type="nucleotide sequence ID" value="NZ_SMTL01000002.1"/>
</dbReference>
<evidence type="ECO:0000259" key="1">
    <source>
        <dbReference type="Pfam" id="PF00408"/>
    </source>
</evidence>
<sequence>MGGTIIASDFDIQGRILSPLPTRDSVLPILPAFFTAARRKQTLSQLAASYILPFTAADRLENFDRTKSAALMARLHHSDYNLQGFFAPLSEVIDVNKVNGLRVTLAEGEIVHVRTSVNAPEMRCYVEARTEQAAMELLQQTAGLIRQWAESSYPDAGFRFED</sequence>
<dbReference type="InterPro" id="IPR036900">
    <property type="entry name" value="A-D-PHexomutase_C_sf"/>
</dbReference>
<keyword evidence="3" id="KW-1185">Reference proteome</keyword>
<protein>
    <recommendedName>
        <fullName evidence="1">Alpha-D-phosphohexomutase C-terminal domain-containing protein</fullName>
    </recommendedName>
</protein>
<evidence type="ECO:0000313" key="2">
    <source>
        <dbReference type="EMBL" id="TDK36611.1"/>
    </source>
</evidence>
<name>A0A4R5UIG9_9HYPH</name>
<accession>A0A4R5UIG9</accession>
<dbReference type="AlphaFoldDB" id="A0A4R5UIG9"/>
<dbReference type="EMBL" id="SMTL01000002">
    <property type="protein sequence ID" value="TDK36611.1"/>
    <property type="molecule type" value="Genomic_DNA"/>
</dbReference>
<dbReference type="InterPro" id="IPR005843">
    <property type="entry name" value="A-D-PHexomutase_C"/>
</dbReference>
<evidence type="ECO:0000313" key="3">
    <source>
        <dbReference type="Proteomes" id="UP000295238"/>
    </source>
</evidence>
<comment type="caution">
    <text evidence="2">The sequence shown here is derived from an EMBL/GenBank/DDBJ whole genome shotgun (WGS) entry which is preliminary data.</text>
</comment>
<feature type="domain" description="Alpha-D-phosphohexomutase C-terminal" evidence="1">
    <location>
        <begin position="96"/>
        <end position="142"/>
    </location>
</feature>